<dbReference type="GO" id="GO:0015833">
    <property type="term" value="P:peptide transport"/>
    <property type="evidence" value="ECO:0007669"/>
    <property type="project" value="UniProtKB-KW"/>
</dbReference>
<dbReference type="Pfam" id="PF00528">
    <property type="entry name" value="BPD_transp_1"/>
    <property type="match status" value="1"/>
</dbReference>
<dbReference type="EMBL" id="HG938354">
    <property type="protein sequence ID" value="CDN51990.1"/>
    <property type="molecule type" value="Genomic_DNA"/>
</dbReference>
<dbReference type="InterPro" id="IPR000515">
    <property type="entry name" value="MetI-like"/>
</dbReference>
<geneLocation type="plasmid" evidence="12">
    <name>II</name>
</geneLocation>
<dbReference type="Proteomes" id="UP000028181">
    <property type="component" value="Plasmid pHAMBI540a"/>
</dbReference>
<evidence type="ECO:0000256" key="8">
    <source>
        <dbReference type="ARBA" id="ARBA00023136"/>
    </source>
</evidence>
<keyword evidence="8 9" id="KW-0472">Membrane</keyword>
<evidence type="ECO:0000256" key="2">
    <source>
        <dbReference type="ARBA" id="ARBA00022448"/>
    </source>
</evidence>
<evidence type="ECO:0000256" key="4">
    <source>
        <dbReference type="ARBA" id="ARBA00022692"/>
    </source>
</evidence>
<dbReference type="Gene3D" id="1.10.3720.10">
    <property type="entry name" value="MetI-like"/>
    <property type="match status" value="1"/>
</dbReference>
<gene>
    <name evidence="11" type="ORF">RG540_PA13140</name>
</gene>
<feature type="transmembrane region" description="Helical" evidence="9">
    <location>
        <begin position="264"/>
        <end position="285"/>
    </location>
</feature>
<feature type="transmembrane region" description="Helical" evidence="9">
    <location>
        <begin position="137"/>
        <end position="157"/>
    </location>
</feature>
<dbReference type="KEGG" id="ngg:RG540_PA13140"/>
<evidence type="ECO:0000256" key="9">
    <source>
        <dbReference type="RuleBase" id="RU363032"/>
    </source>
</evidence>
<dbReference type="PANTHER" id="PTHR43386">
    <property type="entry name" value="OLIGOPEPTIDE TRANSPORT SYSTEM PERMEASE PROTEIN APPC"/>
    <property type="match status" value="1"/>
</dbReference>
<dbReference type="GeneID" id="24259829"/>
<accession>A0A068T3L1</accession>
<reference evidence="12" key="1">
    <citation type="journal article" date="2014" name="BMC Genomics">
        <title>Genome sequencing of two Neorhizobium galegae strains reveals a noeT gene responsible for the unusual acetylation of the nodulation factors.</title>
        <authorList>
            <person name="Osterman J."/>
            <person name="Marsh J."/>
            <person name="Laine P.K."/>
            <person name="Zeng Z."/>
            <person name="Alatalo E."/>
            <person name="Sullivan J.T."/>
            <person name="Young J.P."/>
            <person name="Thomas-Oates J."/>
            <person name="Paulin L."/>
            <person name="Lindstrom K."/>
        </authorList>
    </citation>
    <scope>NUCLEOTIDE SEQUENCE [LARGE SCALE GENOMIC DNA]</scope>
    <source>
        <strain evidence="12">HAMBI 540</strain>
    </source>
</reference>
<feature type="domain" description="ABC transmembrane type-1" evidence="10">
    <location>
        <begin position="97"/>
        <end position="286"/>
    </location>
</feature>
<feature type="transmembrane region" description="Helical" evidence="9">
    <location>
        <begin position="101"/>
        <end position="125"/>
    </location>
</feature>
<keyword evidence="4 9" id="KW-0812">Transmembrane</keyword>
<dbReference type="OrthoDB" id="9805884at2"/>
<feature type="transmembrane region" description="Helical" evidence="9">
    <location>
        <begin position="218"/>
        <end position="243"/>
    </location>
</feature>
<name>A0A068T3L1_NEOGA</name>
<dbReference type="RefSeq" id="WP_041365709.1">
    <property type="nucleotide sequence ID" value="NZ_HG938354.1"/>
</dbReference>
<sequence>MLHGIAEKADAAAVPPETLQTSRLPSFWRIFRADLSGMLGLGVVCLLIVLALLAPLIAPYDPYLQSLTSTLLPPSAAHLAGTDELGRDVFSRLLYGARMTLLIVVSVSVLVAPIGLIIGVCAGYFGGWVDKVLMRIVDIFLALPSLVLALGFVAALGAGTENAVLAIALTAWPPIARLARAETLTIRNSDFIAAARVYGATSFRIILAHVVPLCMPSIVVRVTLSMAAVILTAAGLGFLGLGAQPPSAEWGTMISTGRKVMIDHWWVAAFPGVAILITSLSFNLIGDALRDALDPRKG</sequence>
<evidence type="ECO:0000256" key="1">
    <source>
        <dbReference type="ARBA" id="ARBA00004651"/>
    </source>
</evidence>
<dbReference type="AlphaFoldDB" id="A0A068T3L1"/>
<dbReference type="InterPro" id="IPR050366">
    <property type="entry name" value="BP-dependent_transpt_permease"/>
</dbReference>
<evidence type="ECO:0000313" key="11">
    <source>
        <dbReference type="EMBL" id="CDN51990.1"/>
    </source>
</evidence>
<protein>
    <submittedName>
        <fullName evidence="11">ABC-type dipeptide/oligopeptide/nickel transport system, permease component</fullName>
    </submittedName>
</protein>
<keyword evidence="2 9" id="KW-0813">Transport</keyword>
<comment type="similarity">
    <text evidence="9">Belongs to the binding-protein-dependent transport system permease family.</text>
</comment>
<dbReference type="Pfam" id="PF12911">
    <property type="entry name" value="OppC_N"/>
    <property type="match status" value="1"/>
</dbReference>
<keyword evidence="6" id="KW-0653">Protein transport</keyword>
<dbReference type="eggNOG" id="COG1173">
    <property type="taxonomic scope" value="Bacteria"/>
</dbReference>
<comment type="subcellular location">
    <subcellularLocation>
        <location evidence="1 9">Cell membrane</location>
        <topology evidence="1 9">Multi-pass membrane protein</topology>
    </subcellularLocation>
</comment>
<dbReference type="GO" id="GO:0005886">
    <property type="term" value="C:plasma membrane"/>
    <property type="evidence" value="ECO:0007669"/>
    <property type="project" value="UniProtKB-SubCell"/>
</dbReference>
<feature type="transmembrane region" description="Helical" evidence="9">
    <location>
        <begin position="191"/>
        <end position="212"/>
    </location>
</feature>
<dbReference type="GO" id="GO:0015031">
    <property type="term" value="P:protein transport"/>
    <property type="evidence" value="ECO:0007669"/>
    <property type="project" value="UniProtKB-KW"/>
</dbReference>
<dbReference type="GO" id="GO:0055085">
    <property type="term" value="P:transmembrane transport"/>
    <property type="evidence" value="ECO:0007669"/>
    <property type="project" value="InterPro"/>
</dbReference>
<dbReference type="PATRIC" id="fig|1028800.3.peg.5959"/>
<evidence type="ECO:0000313" key="12">
    <source>
        <dbReference type="Proteomes" id="UP000028181"/>
    </source>
</evidence>
<evidence type="ECO:0000256" key="5">
    <source>
        <dbReference type="ARBA" id="ARBA00022856"/>
    </source>
</evidence>
<keyword evidence="5" id="KW-0571">Peptide transport</keyword>
<evidence type="ECO:0000259" key="10">
    <source>
        <dbReference type="PROSITE" id="PS50928"/>
    </source>
</evidence>
<feature type="transmembrane region" description="Helical" evidence="9">
    <location>
        <begin position="38"/>
        <end position="58"/>
    </location>
</feature>
<evidence type="ECO:0000256" key="7">
    <source>
        <dbReference type="ARBA" id="ARBA00022989"/>
    </source>
</evidence>
<dbReference type="PANTHER" id="PTHR43386:SF1">
    <property type="entry name" value="D,D-DIPEPTIDE TRANSPORT SYSTEM PERMEASE PROTEIN DDPC-RELATED"/>
    <property type="match status" value="1"/>
</dbReference>
<evidence type="ECO:0000256" key="6">
    <source>
        <dbReference type="ARBA" id="ARBA00022927"/>
    </source>
</evidence>
<dbReference type="PROSITE" id="PS50928">
    <property type="entry name" value="ABC_TM1"/>
    <property type="match status" value="1"/>
</dbReference>
<keyword evidence="11" id="KW-0614">Plasmid</keyword>
<keyword evidence="12" id="KW-1185">Reference proteome</keyword>
<dbReference type="InterPro" id="IPR025966">
    <property type="entry name" value="OppC_N"/>
</dbReference>
<keyword evidence="7 9" id="KW-1133">Transmembrane helix</keyword>
<dbReference type="SUPFAM" id="SSF161098">
    <property type="entry name" value="MetI-like"/>
    <property type="match status" value="1"/>
</dbReference>
<dbReference type="InterPro" id="IPR035906">
    <property type="entry name" value="MetI-like_sf"/>
</dbReference>
<evidence type="ECO:0000256" key="3">
    <source>
        <dbReference type="ARBA" id="ARBA00022475"/>
    </source>
</evidence>
<dbReference type="CDD" id="cd06261">
    <property type="entry name" value="TM_PBP2"/>
    <property type="match status" value="1"/>
</dbReference>
<proteinExistence type="inferred from homology"/>
<organism evidence="11 12">
    <name type="scientific">Neorhizobium galegae bv. orientalis str. HAMBI 540</name>
    <dbReference type="NCBI Taxonomy" id="1028800"/>
    <lineage>
        <taxon>Bacteria</taxon>
        <taxon>Pseudomonadati</taxon>
        <taxon>Pseudomonadota</taxon>
        <taxon>Alphaproteobacteria</taxon>
        <taxon>Hyphomicrobiales</taxon>
        <taxon>Rhizobiaceae</taxon>
        <taxon>Rhizobium/Agrobacterium group</taxon>
        <taxon>Neorhizobium</taxon>
    </lineage>
</organism>
<keyword evidence="3" id="KW-1003">Cell membrane</keyword>
<dbReference type="HOGENOM" id="CLU_028518_1_1_5"/>